<gene>
    <name evidence="3" type="ORF">MAC_01388</name>
</gene>
<dbReference type="InterPro" id="IPR027417">
    <property type="entry name" value="P-loop_NTPase"/>
</dbReference>
<dbReference type="PANTHER" id="PTHR24223">
    <property type="entry name" value="ATP-BINDING CASSETTE SUB-FAMILY C"/>
    <property type="match status" value="1"/>
</dbReference>
<dbReference type="SUPFAM" id="SSF52540">
    <property type="entry name" value="P-loop containing nucleoside triphosphate hydrolases"/>
    <property type="match status" value="1"/>
</dbReference>
<keyword evidence="4" id="KW-1185">Reference proteome</keyword>
<dbReference type="OrthoDB" id="4925443at2759"/>
<accession>E9DUU0</accession>
<dbReference type="GO" id="GO:0005524">
    <property type="term" value="F:ATP binding"/>
    <property type="evidence" value="ECO:0007669"/>
    <property type="project" value="UniProtKB-KW"/>
</dbReference>
<dbReference type="GO" id="GO:0016020">
    <property type="term" value="C:membrane"/>
    <property type="evidence" value="ECO:0007669"/>
    <property type="project" value="TreeGrafter"/>
</dbReference>
<evidence type="ECO:0000256" key="1">
    <source>
        <dbReference type="ARBA" id="ARBA00022741"/>
    </source>
</evidence>
<dbReference type="InterPro" id="IPR050173">
    <property type="entry name" value="ABC_transporter_C-like"/>
</dbReference>
<dbReference type="Proteomes" id="UP000002499">
    <property type="component" value="Unassembled WGS sequence"/>
</dbReference>
<dbReference type="InParanoid" id="E9DUU0"/>
<dbReference type="GO" id="GO:0042626">
    <property type="term" value="F:ATPase-coupled transmembrane transporter activity"/>
    <property type="evidence" value="ECO:0007669"/>
    <property type="project" value="TreeGrafter"/>
</dbReference>
<dbReference type="GeneID" id="19245699"/>
<reference evidence="3 4" key="1">
    <citation type="journal article" date="2011" name="PLoS Genet.">
        <title>Genome sequencing and comparative transcriptomics of the model entomopathogenic fungi Metarhizium anisopliae and M. acridum.</title>
        <authorList>
            <person name="Gao Q."/>
            <person name="Jin K."/>
            <person name="Ying S.H."/>
            <person name="Zhang Y."/>
            <person name="Xiao G."/>
            <person name="Shang Y."/>
            <person name="Duan Z."/>
            <person name="Hu X."/>
            <person name="Xie X.Q."/>
            <person name="Zhou G."/>
            <person name="Peng G."/>
            <person name="Luo Z."/>
            <person name="Huang W."/>
            <person name="Wang B."/>
            <person name="Fang W."/>
            <person name="Wang S."/>
            <person name="Zhong Y."/>
            <person name="Ma L.J."/>
            <person name="St Leger R.J."/>
            <person name="Zhao G.P."/>
            <person name="Pei Y."/>
            <person name="Feng M.G."/>
            <person name="Xia Y."/>
            <person name="Wang C."/>
        </authorList>
    </citation>
    <scope>NUCLEOTIDE SEQUENCE [LARGE SCALE GENOMIC DNA]</scope>
    <source>
        <strain evidence="3 4">CQMa 102</strain>
    </source>
</reference>
<proteinExistence type="predicted"/>
<dbReference type="AlphaFoldDB" id="E9DUU0"/>
<dbReference type="KEGG" id="maw:19245699"/>
<name>E9DUU0_METAQ</name>
<protein>
    <submittedName>
        <fullName evidence="3">ABC transporter</fullName>
    </submittedName>
</protein>
<evidence type="ECO:0000313" key="4">
    <source>
        <dbReference type="Proteomes" id="UP000002499"/>
    </source>
</evidence>
<organism evidence="4">
    <name type="scientific">Metarhizium acridum (strain CQMa 102)</name>
    <dbReference type="NCBI Taxonomy" id="655827"/>
    <lineage>
        <taxon>Eukaryota</taxon>
        <taxon>Fungi</taxon>
        <taxon>Dikarya</taxon>
        <taxon>Ascomycota</taxon>
        <taxon>Pezizomycotina</taxon>
        <taxon>Sordariomycetes</taxon>
        <taxon>Hypocreomycetidae</taxon>
        <taxon>Hypocreales</taxon>
        <taxon>Clavicipitaceae</taxon>
        <taxon>Metarhizium</taxon>
    </lineage>
</organism>
<dbReference type="PANTHER" id="PTHR24223:SF399">
    <property type="entry name" value="ABC TRANSPORTER ATNG"/>
    <property type="match status" value="1"/>
</dbReference>
<dbReference type="HOGENOM" id="CLU_1993134_0_0_1"/>
<dbReference type="EMBL" id="GL698474">
    <property type="protein sequence ID" value="EFY92752.1"/>
    <property type="molecule type" value="Genomic_DNA"/>
</dbReference>
<evidence type="ECO:0000313" key="3">
    <source>
        <dbReference type="EMBL" id="EFY92752.1"/>
    </source>
</evidence>
<keyword evidence="2" id="KW-0067">ATP-binding</keyword>
<dbReference type="Gene3D" id="3.40.50.300">
    <property type="entry name" value="P-loop containing nucleotide triphosphate hydrolases"/>
    <property type="match status" value="1"/>
</dbReference>
<evidence type="ECO:0000256" key="2">
    <source>
        <dbReference type="ARBA" id="ARBA00022840"/>
    </source>
</evidence>
<sequence>MKAGESDAHIISCLRKVEHWDKLSPKGGLDSDVSDLSLSQGQKQLLCLARAPIRKDIGLVLVLDEALSAVDQETEELMVKIIREAPITLQLVFAPPAPARKRLFVRLRIGCGAGSNEARPSTWAC</sequence>
<keyword evidence="1" id="KW-0547">Nucleotide-binding</keyword>